<dbReference type="PANTHER" id="PTHR42683">
    <property type="entry name" value="ALDEHYDE REDUCTASE"/>
    <property type="match status" value="1"/>
</dbReference>
<evidence type="ECO:0000259" key="5">
    <source>
        <dbReference type="SMART" id="SM00829"/>
    </source>
</evidence>
<evidence type="ECO:0000313" key="6">
    <source>
        <dbReference type="EMBL" id="WWC86964.1"/>
    </source>
</evidence>
<evidence type="ECO:0000256" key="4">
    <source>
        <dbReference type="ARBA" id="ARBA00023002"/>
    </source>
</evidence>
<dbReference type="Pfam" id="PF08240">
    <property type="entry name" value="ADH_N"/>
    <property type="match status" value="1"/>
</dbReference>
<evidence type="ECO:0000256" key="3">
    <source>
        <dbReference type="ARBA" id="ARBA00022833"/>
    </source>
</evidence>
<keyword evidence="4" id="KW-0560">Oxidoreductase</keyword>
<protein>
    <recommendedName>
        <fullName evidence="5">Enoyl reductase (ER) domain-containing protein</fullName>
    </recommendedName>
</protein>
<evidence type="ECO:0000256" key="2">
    <source>
        <dbReference type="ARBA" id="ARBA00022723"/>
    </source>
</evidence>
<keyword evidence="7" id="KW-1185">Reference proteome</keyword>
<gene>
    <name evidence="6" type="ORF">L201_001845</name>
</gene>
<accession>A0AAX4JQF8</accession>
<evidence type="ECO:0000256" key="1">
    <source>
        <dbReference type="ARBA" id="ARBA00001947"/>
    </source>
</evidence>
<reference evidence="6 7" key="1">
    <citation type="submission" date="2024-01" db="EMBL/GenBank/DDBJ databases">
        <title>Comparative genomics of Cryptococcus and Kwoniella reveals pathogenesis evolution and contrasting modes of karyotype evolution via chromosome fusion or intercentromeric recombination.</title>
        <authorList>
            <person name="Coelho M.A."/>
            <person name="David-Palma M."/>
            <person name="Shea T."/>
            <person name="Bowers K."/>
            <person name="McGinley-Smith S."/>
            <person name="Mohammad A.W."/>
            <person name="Gnirke A."/>
            <person name="Yurkov A.M."/>
            <person name="Nowrousian M."/>
            <person name="Sun S."/>
            <person name="Cuomo C.A."/>
            <person name="Heitman J."/>
        </authorList>
    </citation>
    <scope>NUCLEOTIDE SEQUENCE [LARGE SCALE GENOMIC DNA]</scope>
    <source>
        <strain evidence="6 7">CBS 6074</strain>
    </source>
</reference>
<dbReference type="EMBL" id="CP144099">
    <property type="protein sequence ID" value="WWC86964.1"/>
    <property type="molecule type" value="Genomic_DNA"/>
</dbReference>
<dbReference type="Gene3D" id="3.90.180.10">
    <property type="entry name" value="Medium-chain alcohol dehydrogenases, catalytic domain"/>
    <property type="match status" value="1"/>
</dbReference>
<dbReference type="GeneID" id="91092517"/>
<dbReference type="FunFam" id="3.40.50.720:FF:000022">
    <property type="entry name" value="Cinnamyl alcohol dehydrogenase"/>
    <property type="match status" value="1"/>
</dbReference>
<feature type="domain" description="Enoyl reductase (ER)" evidence="5">
    <location>
        <begin position="22"/>
        <end position="362"/>
    </location>
</feature>
<proteinExistence type="predicted"/>
<dbReference type="SMART" id="SM00829">
    <property type="entry name" value="PKS_ER"/>
    <property type="match status" value="1"/>
</dbReference>
<dbReference type="SUPFAM" id="SSF51735">
    <property type="entry name" value="NAD(P)-binding Rossmann-fold domains"/>
    <property type="match status" value="1"/>
</dbReference>
<dbReference type="CDD" id="cd05283">
    <property type="entry name" value="CAD1"/>
    <property type="match status" value="1"/>
</dbReference>
<dbReference type="GO" id="GO:0016616">
    <property type="term" value="F:oxidoreductase activity, acting on the CH-OH group of donors, NAD or NADP as acceptor"/>
    <property type="evidence" value="ECO:0007669"/>
    <property type="project" value="InterPro"/>
</dbReference>
<dbReference type="SUPFAM" id="SSF50129">
    <property type="entry name" value="GroES-like"/>
    <property type="match status" value="1"/>
</dbReference>
<dbReference type="InterPro" id="IPR047109">
    <property type="entry name" value="CAD-like"/>
</dbReference>
<comment type="cofactor">
    <cofactor evidence="1">
        <name>Zn(2+)</name>
        <dbReference type="ChEBI" id="CHEBI:29105"/>
    </cofactor>
</comment>
<dbReference type="InterPro" id="IPR011032">
    <property type="entry name" value="GroES-like_sf"/>
</dbReference>
<dbReference type="Proteomes" id="UP001355207">
    <property type="component" value="Chromosome 2"/>
</dbReference>
<keyword evidence="3" id="KW-0862">Zinc</keyword>
<dbReference type="Pfam" id="PF00107">
    <property type="entry name" value="ADH_zinc_N"/>
    <property type="match status" value="1"/>
</dbReference>
<dbReference type="InterPro" id="IPR036291">
    <property type="entry name" value="NAD(P)-bd_dom_sf"/>
</dbReference>
<dbReference type="InterPro" id="IPR013154">
    <property type="entry name" value="ADH-like_N"/>
</dbReference>
<dbReference type="Gene3D" id="3.40.50.720">
    <property type="entry name" value="NAD(P)-binding Rossmann-like Domain"/>
    <property type="match status" value="1"/>
</dbReference>
<sequence length="371" mass="40164">MSSSTDYKFEGWAGYDAKSVEGNLKFIEFEPKQFAEDDIDIQIMYCGICASDTSTLSEGWGPVGDMWPQVVGHEIVGKVVKVGKDTKNGIKEGDIVGVGAQCDSCLKCHYCNKDQENYCSGGWVPTYNGKFNRTSKDSKSYGGYANYWRGPSHFAIPLPKELDPAEAAPMLCGGGTVYSPLVQFGAGTEKCKNVGIIGLGGLGHFGVLLGNALGAEVTVISHSSRKQKDAEELGAKHFLVTGDDEAKAFKGHERSLDLIICTSNAPEMNMAAYLSLLKPQGNFIFVGIPETGKLPEITPGQLIFGNLHVGGSLIASPQQLKDMLQLCADKNVKSWIQRWSMDKINEAIPSMIAGNARYRYVLVNEQNGGKL</sequence>
<dbReference type="AlphaFoldDB" id="A0AAX4JQF8"/>
<dbReference type="InterPro" id="IPR020843">
    <property type="entry name" value="ER"/>
</dbReference>
<name>A0AAX4JQF8_9TREE</name>
<evidence type="ECO:0000313" key="7">
    <source>
        <dbReference type="Proteomes" id="UP001355207"/>
    </source>
</evidence>
<dbReference type="InterPro" id="IPR013149">
    <property type="entry name" value="ADH-like_C"/>
</dbReference>
<dbReference type="GO" id="GO:0046872">
    <property type="term" value="F:metal ion binding"/>
    <property type="evidence" value="ECO:0007669"/>
    <property type="project" value="UniProtKB-KW"/>
</dbReference>
<dbReference type="RefSeq" id="XP_066073727.1">
    <property type="nucleotide sequence ID" value="XM_066217630.1"/>
</dbReference>
<keyword evidence="2" id="KW-0479">Metal-binding</keyword>
<organism evidence="6 7">
    <name type="scientific">Kwoniella dendrophila CBS 6074</name>
    <dbReference type="NCBI Taxonomy" id="1295534"/>
    <lineage>
        <taxon>Eukaryota</taxon>
        <taxon>Fungi</taxon>
        <taxon>Dikarya</taxon>
        <taxon>Basidiomycota</taxon>
        <taxon>Agaricomycotina</taxon>
        <taxon>Tremellomycetes</taxon>
        <taxon>Tremellales</taxon>
        <taxon>Cryptococcaceae</taxon>
        <taxon>Kwoniella</taxon>
    </lineage>
</organism>